<feature type="transmembrane region" description="Helical" evidence="2">
    <location>
        <begin position="58"/>
        <end position="83"/>
    </location>
</feature>
<keyword evidence="2" id="KW-0472">Membrane</keyword>
<evidence type="ECO:0000313" key="3">
    <source>
        <dbReference type="EMBL" id="MDD0837263.1"/>
    </source>
</evidence>
<dbReference type="Proteomes" id="UP001528673">
    <property type="component" value="Unassembled WGS sequence"/>
</dbReference>
<reference evidence="3 4" key="1">
    <citation type="submission" date="2023-02" db="EMBL/GenBank/DDBJ databases">
        <title>Bacterial whole genomic sequence of Curvibacter sp. HBC61.</title>
        <authorList>
            <person name="Le V."/>
            <person name="Ko S.-R."/>
            <person name="Ahn C.-Y."/>
            <person name="Oh H.-M."/>
        </authorList>
    </citation>
    <scope>NUCLEOTIDE SEQUENCE [LARGE SCALE GENOMIC DNA]</scope>
    <source>
        <strain evidence="3 4">HBC61</strain>
    </source>
</reference>
<accession>A0ABT5MX20</accession>
<dbReference type="EMBL" id="JAQSIP010000001">
    <property type="protein sequence ID" value="MDD0837263.1"/>
    <property type="molecule type" value="Genomic_DNA"/>
</dbReference>
<dbReference type="Pfam" id="PF09955">
    <property type="entry name" value="DUF2189"/>
    <property type="match status" value="1"/>
</dbReference>
<proteinExistence type="predicted"/>
<keyword evidence="4" id="KW-1185">Reference proteome</keyword>
<organism evidence="3 4">
    <name type="scientific">Curvibacter cyanobacteriorum</name>
    <dbReference type="NCBI Taxonomy" id="3026422"/>
    <lineage>
        <taxon>Bacteria</taxon>
        <taxon>Pseudomonadati</taxon>
        <taxon>Pseudomonadota</taxon>
        <taxon>Betaproteobacteria</taxon>
        <taxon>Burkholderiales</taxon>
        <taxon>Comamonadaceae</taxon>
        <taxon>Curvibacter</taxon>
    </lineage>
</organism>
<feature type="region of interest" description="Disordered" evidence="1">
    <location>
        <begin position="1"/>
        <end position="30"/>
    </location>
</feature>
<evidence type="ECO:0000313" key="4">
    <source>
        <dbReference type="Proteomes" id="UP001528673"/>
    </source>
</evidence>
<dbReference type="InterPro" id="IPR018692">
    <property type="entry name" value="DUF2189"/>
</dbReference>
<keyword evidence="2" id="KW-0812">Transmembrane</keyword>
<feature type="transmembrane region" description="Helical" evidence="2">
    <location>
        <begin position="140"/>
        <end position="163"/>
    </location>
</feature>
<feature type="transmembrane region" description="Helical" evidence="2">
    <location>
        <begin position="229"/>
        <end position="254"/>
    </location>
</feature>
<evidence type="ECO:0000256" key="1">
    <source>
        <dbReference type="SAM" id="MobiDB-lite"/>
    </source>
</evidence>
<sequence>MKPAASVDPGPTPSANAAAPGSPAADRAPDSAEANRLRLAPLTFADPWRWLARGGADLMAAPGLALFYGVCFWGMALLLGWVFRSNPEYTMSIASGCLLLGPFLAMGLYDASRRRERGQKPELGLSLVCWDRHMGSMAMLVLVLLVLELIWGRASLVVFAVFFNTGMPSTTGVIQAVFNPENWEFVAVYTVVGGLFASLVYSIAVVSIPMILDRDTDAITAAITSLRVVLGHTGVMLLWAAIITVLVALALWPWGLGLVLLGPWLGHASWHAYRGAVLWPAPEAAAPVAPPSEPLG</sequence>
<feature type="transmembrane region" description="Helical" evidence="2">
    <location>
        <begin position="183"/>
        <end position="208"/>
    </location>
</feature>
<feature type="compositionally biased region" description="Low complexity" evidence="1">
    <location>
        <begin position="13"/>
        <end position="26"/>
    </location>
</feature>
<feature type="transmembrane region" description="Helical" evidence="2">
    <location>
        <begin position="89"/>
        <end position="109"/>
    </location>
</feature>
<protein>
    <submittedName>
        <fullName evidence="3">DUF2189 domain-containing protein</fullName>
    </submittedName>
</protein>
<name>A0ABT5MX20_9BURK</name>
<keyword evidence="2" id="KW-1133">Transmembrane helix</keyword>
<evidence type="ECO:0000256" key="2">
    <source>
        <dbReference type="SAM" id="Phobius"/>
    </source>
</evidence>
<comment type="caution">
    <text evidence="3">The sequence shown here is derived from an EMBL/GenBank/DDBJ whole genome shotgun (WGS) entry which is preliminary data.</text>
</comment>
<gene>
    <name evidence="3" type="ORF">PSQ40_01640</name>
</gene>